<dbReference type="GO" id="GO:0048278">
    <property type="term" value="P:vesicle docking"/>
    <property type="evidence" value="ECO:0007669"/>
    <property type="project" value="TreeGrafter"/>
</dbReference>
<dbReference type="EMBL" id="LN720399">
    <property type="protein sequence ID" value="CEP08854.1"/>
    <property type="molecule type" value="Genomic_DNA"/>
</dbReference>
<dbReference type="PROSITE" id="PS50192">
    <property type="entry name" value="T_SNARE"/>
    <property type="match status" value="1"/>
</dbReference>
<dbReference type="GO" id="GO:0006888">
    <property type="term" value="P:endoplasmic reticulum to Golgi vesicle-mediated transport"/>
    <property type="evidence" value="ECO:0007669"/>
    <property type="project" value="TreeGrafter"/>
</dbReference>
<evidence type="ECO:0000256" key="3">
    <source>
        <dbReference type="ARBA" id="ARBA00022448"/>
    </source>
</evidence>
<dbReference type="Proteomes" id="UP000054107">
    <property type="component" value="Unassembled WGS sequence"/>
</dbReference>
<comment type="similarity">
    <text evidence="2">Belongs to the syntaxin family.</text>
</comment>
<dbReference type="GO" id="GO:0006886">
    <property type="term" value="P:intracellular protein transport"/>
    <property type="evidence" value="ECO:0007669"/>
    <property type="project" value="TreeGrafter"/>
</dbReference>
<dbReference type="InterPro" id="IPR010989">
    <property type="entry name" value="SNARE"/>
</dbReference>
<dbReference type="OrthoDB" id="421009at2759"/>
<proteinExistence type="inferred from homology"/>
<organism evidence="10 11">
    <name type="scientific">Parasitella parasitica</name>
    <dbReference type="NCBI Taxonomy" id="35722"/>
    <lineage>
        <taxon>Eukaryota</taxon>
        <taxon>Fungi</taxon>
        <taxon>Fungi incertae sedis</taxon>
        <taxon>Mucoromycota</taxon>
        <taxon>Mucoromycotina</taxon>
        <taxon>Mucoromycetes</taxon>
        <taxon>Mucorales</taxon>
        <taxon>Mucorineae</taxon>
        <taxon>Mucoraceae</taxon>
        <taxon>Parasitella</taxon>
    </lineage>
</organism>
<accession>A0A0B7N145</accession>
<keyword evidence="5" id="KW-1133">Transmembrane helix</keyword>
<dbReference type="GO" id="GO:0005484">
    <property type="term" value="F:SNAP receptor activity"/>
    <property type="evidence" value="ECO:0007669"/>
    <property type="project" value="TreeGrafter"/>
</dbReference>
<comment type="subcellular location">
    <subcellularLocation>
        <location evidence="1">Membrane</location>
        <topology evidence="1">Single-pass type IV membrane protein</topology>
    </subcellularLocation>
</comment>
<dbReference type="GO" id="GO:0031201">
    <property type="term" value="C:SNARE complex"/>
    <property type="evidence" value="ECO:0007669"/>
    <property type="project" value="TreeGrafter"/>
</dbReference>
<evidence type="ECO:0000256" key="2">
    <source>
        <dbReference type="ARBA" id="ARBA00009063"/>
    </source>
</evidence>
<gene>
    <name evidence="10" type="primary">PARPA_02243.1 scaffold 3493</name>
</gene>
<name>A0A0B7N145_9FUNG</name>
<dbReference type="Pfam" id="PF11416">
    <property type="entry name" value="Syntaxin-5_N"/>
    <property type="match status" value="1"/>
</dbReference>
<dbReference type="Pfam" id="PF05739">
    <property type="entry name" value="SNARE"/>
    <property type="match status" value="1"/>
</dbReference>
<dbReference type="CDD" id="cd15844">
    <property type="entry name" value="SNARE_syntaxin5"/>
    <property type="match status" value="1"/>
</dbReference>
<evidence type="ECO:0000256" key="6">
    <source>
        <dbReference type="ARBA" id="ARBA00023054"/>
    </source>
</evidence>
<evidence type="ECO:0000259" key="9">
    <source>
        <dbReference type="PROSITE" id="PS50192"/>
    </source>
</evidence>
<feature type="domain" description="T-SNARE coiled-coil homology" evidence="9">
    <location>
        <begin position="296"/>
        <end position="358"/>
    </location>
</feature>
<dbReference type="Gene3D" id="1.20.58.70">
    <property type="match status" value="1"/>
</dbReference>
<evidence type="ECO:0000313" key="11">
    <source>
        <dbReference type="Proteomes" id="UP000054107"/>
    </source>
</evidence>
<dbReference type="PANTHER" id="PTHR19957:SF3">
    <property type="entry name" value="SYNTAXIN-5"/>
    <property type="match status" value="1"/>
</dbReference>
<dbReference type="SUPFAM" id="SSF47661">
    <property type="entry name" value="t-snare proteins"/>
    <property type="match status" value="1"/>
</dbReference>
<evidence type="ECO:0000256" key="1">
    <source>
        <dbReference type="ARBA" id="ARBA00004211"/>
    </source>
</evidence>
<dbReference type="InterPro" id="IPR045242">
    <property type="entry name" value="Syntaxin"/>
</dbReference>
<reference evidence="10 11" key="1">
    <citation type="submission" date="2014-09" db="EMBL/GenBank/DDBJ databases">
        <authorList>
            <person name="Ellenberger Sabrina"/>
        </authorList>
    </citation>
    <scope>NUCLEOTIDE SEQUENCE [LARGE SCALE GENOMIC DNA]</scope>
    <source>
        <strain evidence="10 11">CBS 412.66</strain>
    </source>
</reference>
<protein>
    <recommendedName>
        <fullName evidence="9">t-SNARE coiled-coil homology domain-containing protein</fullName>
    </recommendedName>
</protein>
<dbReference type="GO" id="GO:0006906">
    <property type="term" value="P:vesicle fusion"/>
    <property type="evidence" value="ECO:0007669"/>
    <property type="project" value="TreeGrafter"/>
</dbReference>
<evidence type="ECO:0000256" key="7">
    <source>
        <dbReference type="ARBA" id="ARBA00023136"/>
    </source>
</evidence>
<feature type="region of interest" description="Disordered" evidence="8">
    <location>
        <begin position="224"/>
        <end position="255"/>
    </location>
</feature>
<keyword evidence="3" id="KW-0813">Transport</keyword>
<keyword evidence="11" id="KW-1185">Reference proteome</keyword>
<dbReference type="STRING" id="35722.A0A0B7N145"/>
<dbReference type="InterPro" id="IPR021538">
    <property type="entry name" value="Syntaxin-5_N"/>
</dbReference>
<dbReference type="AlphaFoldDB" id="A0A0B7N145"/>
<keyword evidence="4" id="KW-0812">Transmembrane</keyword>
<keyword evidence="6" id="KW-0175">Coiled coil</keyword>
<evidence type="ECO:0000256" key="4">
    <source>
        <dbReference type="ARBA" id="ARBA00022692"/>
    </source>
</evidence>
<keyword evidence="7" id="KW-0472">Membrane</keyword>
<dbReference type="SMART" id="SM00397">
    <property type="entry name" value="t_SNARE"/>
    <property type="match status" value="1"/>
</dbReference>
<dbReference type="InterPro" id="IPR000727">
    <property type="entry name" value="T_SNARE_dom"/>
</dbReference>
<dbReference type="PANTHER" id="PTHR19957">
    <property type="entry name" value="SYNTAXIN"/>
    <property type="match status" value="1"/>
</dbReference>
<evidence type="ECO:0000256" key="8">
    <source>
        <dbReference type="SAM" id="MobiDB-lite"/>
    </source>
</evidence>
<evidence type="ECO:0000256" key="5">
    <source>
        <dbReference type="ARBA" id="ARBA00022989"/>
    </source>
</evidence>
<dbReference type="GO" id="GO:0000139">
    <property type="term" value="C:Golgi membrane"/>
    <property type="evidence" value="ECO:0007669"/>
    <property type="project" value="TreeGrafter"/>
</dbReference>
<evidence type="ECO:0000313" key="10">
    <source>
        <dbReference type="EMBL" id="CEP08854.1"/>
    </source>
</evidence>
<dbReference type="GO" id="GO:0000149">
    <property type="term" value="F:SNARE binding"/>
    <property type="evidence" value="ECO:0007669"/>
    <property type="project" value="TreeGrafter"/>
</dbReference>
<sequence length="382" mass="43404">MIGSAASFGFFMGSVVRSENRLPASNLNLPIIINQRRILDNKIKMATSFKDRTNEFHSMCERIHTRTHTPTSILERRALLSPEPSNASKAKNSKKAPHARSEFSVMAAEISRQITNTAGKLEKLTRLAKRKTLFDDKPIEISELTFIIKQDIAKLNKQIAMLQDYTKHQKQVSKQATEHTSNVVVALQSKLADTSMTFKDVLEIRTENMKMSKDKRDQFLFSAAEQGTDPALGESNSPLMKSRRRGLETTPMSPQSANNVAVLEETQDPEQESTLSLGIPMITQQQQQEMMVMEQDRYIDHRSSAIESIESTIAELGGIFQQLATMVAEQRETVQRIDQNTNDIEMNVMGAQRELLKYYTSISSNRWLIIKIFLSQRSPWNY</sequence>
<feature type="region of interest" description="Disordered" evidence="8">
    <location>
        <begin position="80"/>
        <end position="99"/>
    </location>
</feature>